<dbReference type="Gene3D" id="6.10.130.30">
    <property type="match status" value="1"/>
</dbReference>
<comment type="similarity">
    <text evidence="2">Belongs to the CENP-X/MHF2 family.</text>
</comment>
<dbReference type="GO" id="GO:0003677">
    <property type="term" value="F:DNA binding"/>
    <property type="evidence" value="ECO:0007669"/>
    <property type="project" value="UniProtKB-KW"/>
</dbReference>
<sequence length="102" mass="11281">MESEAGLKTALVERLLRSAWKRLAEHDDAEGDDSSADDDDAVLVDGAKVKIQPDAVRLSAELLRLFVLSALRRAQEEAMIDGSLEVEPRHVEQILALLLLDF</sequence>
<keyword evidence="3" id="KW-0227">DNA damage</keyword>
<dbReference type="GO" id="GO:0000712">
    <property type="term" value="P:resolution of meiotic recombination intermediates"/>
    <property type="evidence" value="ECO:0007669"/>
    <property type="project" value="TreeGrafter"/>
</dbReference>
<name>A0A1V9ZIG0_ACHHY</name>
<evidence type="ECO:0000256" key="3">
    <source>
        <dbReference type="ARBA" id="ARBA00022763"/>
    </source>
</evidence>
<gene>
    <name evidence="7" type="ORF">ACHHYP_10107</name>
</gene>
<dbReference type="PANTHER" id="PTHR28680">
    <property type="entry name" value="CENTROMERE PROTEIN X"/>
    <property type="match status" value="1"/>
</dbReference>
<dbReference type="PANTHER" id="PTHR28680:SF1">
    <property type="entry name" value="CENTROMERE PROTEIN X"/>
    <property type="match status" value="1"/>
</dbReference>
<evidence type="ECO:0000313" key="7">
    <source>
        <dbReference type="EMBL" id="OQR97691.1"/>
    </source>
</evidence>
<organism evidence="7 8">
    <name type="scientific">Achlya hypogyna</name>
    <name type="common">Oomycete</name>
    <name type="synonym">Protoachlya hypogyna</name>
    <dbReference type="NCBI Taxonomy" id="1202772"/>
    <lineage>
        <taxon>Eukaryota</taxon>
        <taxon>Sar</taxon>
        <taxon>Stramenopiles</taxon>
        <taxon>Oomycota</taxon>
        <taxon>Saprolegniomycetes</taxon>
        <taxon>Saprolegniales</taxon>
        <taxon>Achlyaceae</taxon>
        <taxon>Achlya</taxon>
    </lineage>
</organism>
<keyword evidence="4" id="KW-0238">DNA-binding</keyword>
<dbReference type="OrthoDB" id="2500381at2759"/>
<comment type="caution">
    <text evidence="7">The sequence shown here is derived from an EMBL/GenBank/DDBJ whole genome shotgun (WGS) entry which is preliminary data.</text>
</comment>
<dbReference type="GO" id="GO:0051382">
    <property type="term" value="P:kinetochore assembly"/>
    <property type="evidence" value="ECO:0007669"/>
    <property type="project" value="InterPro"/>
</dbReference>
<dbReference type="GO" id="GO:0006281">
    <property type="term" value="P:DNA repair"/>
    <property type="evidence" value="ECO:0007669"/>
    <property type="project" value="UniProtKB-KW"/>
</dbReference>
<keyword evidence="8" id="KW-1185">Reference proteome</keyword>
<dbReference type="CDD" id="cd22921">
    <property type="entry name" value="HFD_CENP-X"/>
    <property type="match status" value="1"/>
</dbReference>
<evidence type="ECO:0000256" key="5">
    <source>
        <dbReference type="ARBA" id="ARBA00023204"/>
    </source>
</evidence>
<dbReference type="GO" id="GO:0031297">
    <property type="term" value="P:replication fork processing"/>
    <property type="evidence" value="ECO:0007669"/>
    <property type="project" value="TreeGrafter"/>
</dbReference>
<accession>A0A1V9ZIG0</accession>
<evidence type="ECO:0000256" key="1">
    <source>
        <dbReference type="ARBA" id="ARBA00004123"/>
    </source>
</evidence>
<dbReference type="Pfam" id="PF09415">
    <property type="entry name" value="CENP-X"/>
    <property type="match status" value="1"/>
</dbReference>
<evidence type="ECO:0000313" key="8">
    <source>
        <dbReference type="Proteomes" id="UP000243579"/>
    </source>
</evidence>
<evidence type="ECO:0000256" key="6">
    <source>
        <dbReference type="ARBA" id="ARBA00023242"/>
    </source>
</evidence>
<keyword evidence="5" id="KW-0234">DNA repair</keyword>
<dbReference type="GO" id="GO:0071821">
    <property type="term" value="C:FANCM-MHF complex"/>
    <property type="evidence" value="ECO:0007669"/>
    <property type="project" value="TreeGrafter"/>
</dbReference>
<comment type="subcellular location">
    <subcellularLocation>
        <location evidence="1">Nucleus</location>
    </subcellularLocation>
</comment>
<proteinExistence type="inferred from homology"/>
<dbReference type="EMBL" id="JNBR01000099">
    <property type="protein sequence ID" value="OQR97691.1"/>
    <property type="molecule type" value="Genomic_DNA"/>
</dbReference>
<evidence type="ECO:0000256" key="2">
    <source>
        <dbReference type="ARBA" id="ARBA00009359"/>
    </source>
</evidence>
<keyword evidence="6" id="KW-0539">Nucleus</keyword>
<dbReference type="InterPro" id="IPR018552">
    <property type="entry name" value="CENP-X"/>
</dbReference>
<reference evidence="7 8" key="1">
    <citation type="journal article" date="2014" name="Genome Biol. Evol.">
        <title>The secreted proteins of Achlya hypogyna and Thraustotheca clavata identify the ancestral oomycete secretome and reveal gene acquisitions by horizontal gene transfer.</title>
        <authorList>
            <person name="Misner I."/>
            <person name="Blouin N."/>
            <person name="Leonard G."/>
            <person name="Richards T.A."/>
            <person name="Lane C.E."/>
        </authorList>
    </citation>
    <scope>NUCLEOTIDE SEQUENCE [LARGE SCALE GENOMIC DNA]</scope>
    <source>
        <strain evidence="7 8">ATCC 48635</strain>
    </source>
</reference>
<dbReference type="AlphaFoldDB" id="A0A1V9ZIG0"/>
<evidence type="ECO:0008006" key="9">
    <source>
        <dbReference type="Google" id="ProtNLM"/>
    </source>
</evidence>
<dbReference type="Proteomes" id="UP000243579">
    <property type="component" value="Unassembled WGS sequence"/>
</dbReference>
<evidence type="ECO:0000256" key="4">
    <source>
        <dbReference type="ARBA" id="ARBA00023125"/>
    </source>
</evidence>
<protein>
    <recommendedName>
        <fullName evidence="9">Centromere protein X</fullName>
    </recommendedName>
</protein>